<evidence type="ECO:0000256" key="6">
    <source>
        <dbReference type="HAMAP-Rule" id="MF_01023"/>
    </source>
</evidence>
<keyword evidence="6" id="KW-0368">Histidine biosynthesis</keyword>
<dbReference type="Pfam" id="PF00155">
    <property type="entry name" value="Aminotran_1_2"/>
    <property type="match status" value="1"/>
</dbReference>
<dbReference type="PANTHER" id="PTHR43643:SF3">
    <property type="entry name" value="HISTIDINOL-PHOSPHATE AMINOTRANSFERASE"/>
    <property type="match status" value="1"/>
</dbReference>
<dbReference type="InterPro" id="IPR004839">
    <property type="entry name" value="Aminotransferase_I/II_large"/>
</dbReference>
<dbReference type="InterPro" id="IPR005861">
    <property type="entry name" value="HisP_aminotrans"/>
</dbReference>
<evidence type="ECO:0000256" key="1">
    <source>
        <dbReference type="ARBA" id="ARBA00001933"/>
    </source>
</evidence>
<keyword evidence="3 6" id="KW-0032">Aminotransferase</keyword>
<dbReference type="CDD" id="cd00609">
    <property type="entry name" value="AAT_like"/>
    <property type="match status" value="1"/>
</dbReference>
<keyword evidence="6" id="KW-0028">Amino-acid biosynthesis</keyword>
<comment type="pathway">
    <text evidence="6">Amino-acid biosynthesis; L-histidine biosynthesis; L-histidine from 5-phospho-alpha-D-ribose 1-diphosphate: step 7/9.</text>
</comment>
<dbReference type="GO" id="GO:0004400">
    <property type="term" value="F:histidinol-phosphate transaminase activity"/>
    <property type="evidence" value="ECO:0007669"/>
    <property type="project" value="UniProtKB-EC"/>
</dbReference>
<comment type="catalytic activity">
    <reaction evidence="6">
        <text>L-histidinol phosphate + 2-oxoglutarate = 3-(imidazol-4-yl)-2-oxopropyl phosphate + L-glutamate</text>
        <dbReference type="Rhea" id="RHEA:23744"/>
        <dbReference type="ChEBI" id="CHEBI:16810"/>
        <dbReference type="ChEBI" id="CHEBI:29985"/>
        <dbReference type="ChEBI" id="CHEBI:57766"/>
        <dbReference type="ChEBI" id="CHEBI:57980"/>
        <dbReference type="EC" id="2.6.1.9"/>
    </reaction>
</comment>
<feature type="modified residue" description="N6-(pyridoxal phosphate)lysine" evidence="6">
    <location>
        <position position="222"/>
    </location>
</feature>
<sequence length="358" mass="38925">MHIPKLRKALDAFPPYIPGKAPQEIAGLVSYKISSNESYLPPLPSVIEAITEAAATPARYPDTFGVELVGALGVRLNLPTDHFIIGTGSSELINSITQATCDDGDEAIYAWPSFEMYPQVVGLAAAKAVEVPLTEEFRHDLPAMADAITERTRLIFLCTPNNPTGPAIRSDELEEFLGKVPPSVIVVLDEAYLDFITDPDAADGLDFFAGRNNVVLLRTFSKAHGLAGMRIGFAVARPNVIEALTKTVIPFGVTSMSQKAALASLRAEDEMRERVCSIVAERNRVRGALLAQGWNVPDSQANFIWLPLGELTDAFDAACRARALSVRNLDVGVRCTIAEPEASDRLIEIADEFRKENF</sequence>
<evidence type="ECO:0000313" key="9">
    <source>
        <dbReference type="Proteomes" id="UP001209083"/>
    </source>
</evidence>
<dbReference type="HAMAP" id="MF_01023">
    <property type="entry name" value="HisC_aminotrans_2"/>
    <property type="match status" value="1"/>
</dbReference>
<accession>A0ABY8QRU1</accession>
<comment type="cofactor">
    <cofactor evidence="1 6">
        <name>pyridoxal 5'-phosphate</name>
        <dbReference type="ChEBI" id="CHEBI:597326"/>
    </cofactor>
</comment>
<evidence type="ECO:0000313" key="8">
    <source>
        <dbReference type="EMBL" id="WGW11125.1"/>
    </source>
</evidence>
<name>A0ABY8QRU1_9MICO</name>
<dbReference type="PANTHER" id="PTHR43643">
    <property type="entry name" value="HISTIDINOL-PHOSPHATE AMINOTRANSFERASE 2"/>
    <property type="match status" value="1"/>
</dbReference>
<keyword evidence="4 6" id="KW-0808">Transferase</keyword>
<evidence type="ECO:0000256" key="2">
    <source>
        <dbReference type="ARBA" id="ARBA00011738"/>
    </source>
</evidence>
<evidence type="ECO:0000256" key="5">
    <source>
        <dbReference type="ARBA" id="ARBA00022898"/>
    </source>
</evidence>
<protein>
    <recommendedName>
        <fullName evidence="6">Histidinol-phosphate aminotransferase</fullName>
        <ecNumber evidence="6">2.6.1.9</ecNumber>
    </recommendedName>
    <alternativeName>
        <fullName evidence="6">Imidazole acetol-phosphate transaminase</fullName>
    </alternativeName>
</protein>
<dbReference type="SUPFAM" id="SSF53383">
    <property type="entry name" value="PLP-dependent transferases"/>
    <property type="match status" value="1"/>
</dbReference>
<dbReference type="RefSeq" id="WP_349637908.1">
    <property type="nucleotide sequence ID" value="NZ_CP090958.1"/>
</dbReference>
<dbReference type="InterPro" id="IPR024892">
    <property type="entry name" value="ArAT"/>
</dbReference>
<dbReference type="InterPro" id="IPR050106">
    <property type="entry name" value="HistidinolP_aminotransfase"/>
</dbReference>
<dbReference type="Gene3D" id="3.40.640.10">
    <property type="entry name" value="Type I PLP-dependent aspartate aminotransferase-like (Major domain)"/>
    <property type="match status" value="1"/>
</dbReference>
<dbReference type="EMBL" id="CP090958">
    <property type="protein sequence ID" value="WGW11125.1"/>
    <property type="molecule type" value="Genomic_DNA"/>
</dbReference>
<comment type="subunit">
    <text evidence="2 6">Homodimer.</text>
</comment>
<organism evidence="8 9">
    <name type="scientific">Saxibacter everestensis</name>
    <dbReference type="NCBI Taxonomy" id="2909229"/>
    <lineage>
        <taxon>Bacteria</taxon>
        <taxon>Bacillati</taxon>
        <taxon>Actinomycetota</taxon>
        <taxon>Actinomycetes</taxon>
        <taxon>Micrococcales</taxon>
        <taxon>Brevibacteriaceae</taxon>
        <taxon>Saxibacter</taxon>
    </lineage>
</organism>
<evidence type="ECO:0000259" key="7">
    <source>
        <dbReference type="Pfam" id="PF00155"/>
    </source>
</evidence>
<proteinExistence type="inferred from homology"/>
<evidence type="ECO:0000256" key="4">
    <source>
        <dbReference type="ARBA" id="ARBA00022679"/>
    </source>
</evidence>
<dbReference type="InterPro" id="IPR015421">
    <property type="entry name" value="PyrdxlP-dep_Trfase_major"/>
</dbReference>
<keyword evidence="9" id="KW-1185">Reference proteome</keyword>
<dbReference type="EC" id="2.6.1.9" evidence="6"/>
<reference evidence="8 9" key="1">
    <citation type="submission" date="2023-05" db="EMBL/GenBank/DDBJ databases">
        <title>Lithophilousrod everest ZFBP1038 complete genpme.</title>
        <authorList>
            <person name="Tian M."/>
        </authorList>
    </citation>
    <scope>NUCLEOTIDE SEQUENCE [LARGE SCALE GENOMIC DNA]</scope>
    <source>
        <strain evidence="8 9">ZFBP1038</strain>
    </source>
</reference>
<dbReference type="Proteomes" id="UP001209083">
    <property type="component" value="Chromosome"/>
</dbReference>
<dbReference type="InterPro" id="IPR015422">
    <property type="entry name" value="PyrdxlP-dep_Trfase_small"/>
</dbReference>
<dbReference type="NCBIfam" id="NF002878">
    <property type="entry name" value="PRK03321.1"/>
    <property type="match status" value="1"/>
</dbReference>
<comment type="similarity">
    <text evidence="6">Belongs to the class-II pyridoxal-phosphate-dependent aminotransferase family. Histidinol-phosphate aminotransferase subfamily.</text>
</comment>
<evidence type="ECO:0000256" key="3">
    <source>
        <dbReference type="ARBA" id="ARBA00022576"/>
    </source>
</evidence>
<gene>
    <name evidence="6" type="primary">hisC</name>
    <name evidence="8" type="ORF">LWF01_13610</name>
</gene>
<keyword evidence="5 6" id="KW-0663">Pyridoxal phosphate</keyword>
<feature type="domain" description="Aminotransferase class I/classII large" evidence="7">
    <location>
        <begin position="33"/>
        <end position="312"/>
    </location>
</feature>
<dbReference type="InterPro" id="IPR015424">
    <property type="entry name" value="PyrdxlP-dep_Trfase"/>
</dbReference>
<dbReference type="Gene3D" id="3.90.1150.10">
    <property type="entry name" value="Aspartate Aminotransferase, domain 1"/>
    <property type="match status" value="1"/>
</dbReference>